<proteinExistence type="predicted"/>
<name>A0A482JLR8_9CAUD</name>
<dbReference type="EMBL" id="MK524501">
    <property type="protein sequence ID" value="QBP33379.1"/>
    <property type="molecule type" value="Genomic_DNA"/>
</dbReference>
<evidence type="ECO:0000313" key="1">
    <source>
        <dbReference type="EMBL" id="QBP33379.1"/>
    </source>
</evidence>
<protein>
    <submittedName>
        <fullName evidence="1">Uncharacterized protein</fullName>
    </submittedName>
</protein>
<gene>
    <name evidence="1" type="primary">165</name>
    <name evidence="1" type="ORF">SEA_BRUTONGASTER_165</name>
</gene>
<dbReference type="GeneID" id="55012120"/>
<keyword evidence="2" id="KW-1185">Reference proteome</keyword>
<evidence type="ECO:0000313" key="2">
    <source>
        <dbReference type="Proteomes" id="UP000295568"/>
    </source>
</evidence>
<dbReference type="KEGG" id="vg:55012120"/>
<accession>A0A482JLR8</accession>
<dbReference type="RefSeq" id="YP_009820679.1">
    <property type="nucleotide sequence ID" value="NC_048169.1"/>
</dbReference>
<reference evidence="1 2" key="1">
    <citation type="submission" date="2019-02" db="EMBL/GenBank/DDBJ databases">
        <authorList>
            <person name="Rowley M."/>
            <person name="Stucki C."/>
            <person name="Ghiringhelli B."/>
            <person name="Naegele L."/>
            <person name="Emmons C.B."/>
            <person name="Slowan-Pomeroy T."/>
            <person name="Briggs L.A."/>
            <person name="Garlena R.A."/>
            <person name="Russell D.A."/>
            <person name="Pope W.H."/>
            <person name="Molloy S.D."/>
            <person name="Jacobs-Sera D."/>
            <person name="Hatfull G.F."/>
        </authorList>
    </citation>
    <scope>NUCLEOTIDE SEQUENCE [LARGE SCALE GENOMIC DNA]</scope>
</reference>
<dbReference type="Proteomes" id="UP000295568">
    <property type="component" value="Segment"/>
</dbReference>
<sequence>MRYSARGFSLHREGMILENFNATGNVFSTLVDAGQLWAGDGARGLVLVDETSDDMTARLTVTVYMCEGVIIGLWVAGESTTVGHVNGGDVDRWSTDAQGLYTHVGVGL</sequence>
<organism evidence="1 2">
    <name type="scientific">Gordonia phage BrutonGaster</name>
    <dbReference type="NCBI Taxonomy" id="2530116"/>
    <lineage>
        <taxon>Viruses</taxon>
        <taxon>Duplodnaviria</taxon>
        <taxon>Heunggongvirae</taxon>
        <taxon>Uroviricota</taxon>
        <taxon>Caudoviricetes</taxon>
        <taxon>Oneupvirus</taxon>
        <taxon>Oneupvirus brutongaster</taxon>
    </lineage>
</organism>